<evidence type="ECO:0000313" key="4">
    <source>
        <dbReference type="Proteomes" id="UP000094472"/>
    </source>
</evidence>
<accession>A0A1E3W8B2</accession>
<evidence type="ECO:0000313" key="3">
    <source>
        <dbReference type="EMBL" id="ODS01732.1"/>
    </source>
</evidence>
<evidence type="ECO:0000256" key="1">
    <source>
        <dbReference type="SAM" id="MobiDB-lite"/>
    </source>
</evidence>
<sequence>MAPGTKGFISVLHAATASRPDEIDTVLAAEAVTLALRELGYAAEIVGLMPDLGGLDALPSRRPLVVFNLVDAVNGDGRLAPMVPARLDALGLRYTGACTTAWLDTLSKVGTKLKLAHEGLPTPVWSEDGRWPNGDDGVDAAAKVIVKPVWEHGSLGMDDTSVMPAAAARQAIAERTARWQTEHFAEGFVEGREFNVSLLACNDGVQVLPIAEIVFEGFADAAKIVGYDAKWAPDSPAFTARRAASVWNGPSPGLPRCCPATRAPAGPCSASRAMRASISESMRPGNRSSSRST</sequence>
<organism evidence="3 4">
    <name type="scientific">Methyloceanibacter superfactus</name>
    <dbReference type="NCBI Taxonomy" id="1774969"/>
    <lineage>
        <taxon>Bacteria</taxon>
        <taxon>Pseudomonadati</taxon>
        <taxon>Pseudomonadota</taxon>
        <taxon>Alphaproteobacteria</taxon>
        <taxon>Hyphomicrobiales</taxon>
        <taxon>Hyphomicrobiaceae</taxon>
        <taxon>Methyloceanibacter</taxon>
    </lineage>
</organism>
<dbReference type="PANTHER" id="PTHR23132:SF23">
    <property type="entry name" value="D-ALANINE--D-ALANINE LIGASE B"/>
    <property type="match status" value="1"/>
</dbReference>
<dbReference type="Pfam" id="PF07478">
    <property type="entry name" value="Dala_Dala_lig_C"/>
    <property type="match status" value="1"/>
</dbReference>
<proteinExistence type="predicted"/>
<dbReference type="GO" id="GO:0008716">
    <property type="term" value="F:D-alanine-D-alanine ligase activity"/>
    <property type="evidence" value="ECO:0007669"/>
    <property type="project" value="InterPro"/>
</dbReference>
<dbReference type="InterPro" id="IPR011095">
    <property type="entry name" value="Dala_Dala_lig_C"/>
</dbReference>
<dbReference type="Proteomes" id="UP000094472">
    <property type="component" value="Unassembled WGS sequence"/>
</dbReference>
<dbReference type="Gene3D" id="3.30.470.20">
    <property type="entry name" value="ATP-grasp fold, B domain"/>
    <property type="match status" value="1"/>
</dbReference>
<dbReference type="SUPFAM" id="SSF56059">
    <property type="entry name" value="Glutathione synthetase ATP-binding domain-like"/>
    <property type="match status" value="1"/>
</dbReference>
<dbReference type="OrthoDB" id="9813261at2"/>
<dbReference type="STRING" id="1774969.AUC69_05665"/>
<gene>
    <name evidence="3" type="ORF">AUC69_05665</name>
</gene>
<feature type="domain" description="D-alanine--D-alanine ligase C-terminal" evidence="2">
    <location>
        <begin position="144"/>
        <end position="235"/>
    </location>
</feature>
<dbReference type="PANTHER" id="PTHR23132">
    <property type="entry name" value="D-ALANINE--D-ALANINE LIGASE"/>
    <property type="match status" value="1"/>
</dbReference>
<keyword evidence="4" id="KW-1185">Reference proteome</keyword>
<dbReference type="EMBL" id="LPWF01000004">
    <property type="protein sequence ID" value="ODS01732.1"/>
    <property type="molecule type" value="Genomic_DNA"/>
</dbReference>
<evidence type="ECO:0000259" key="2">
    <source>
        <dbReference type="Pfam" id="PF07478"/>
    </source>
</evidence>
<feature type="region of interest" description="Disordered" evidence="1">
    <location>
        <begin position="269"/>
        <end position="293"/>
    </location>
</feature>
<dbReference type="AlphaFoldDB" id="A0A1E3W8B2"/>
<name>A0A1E3W8B2_9HYPH</name>
<protein>
    <recommendedName>
        <fullName evidence="2">D-alanine--D-alanine ligase C-terminal domain-containing protein</fullName>
    </recommendedName>
</protein>
<reference evidence="3 4" key="1">
    <citation type="journal article" date="2016" name="Environ. Microbiol.">
        <title>New Methyloceanibacter diversity from North Sea sediments includes methanotroph containing solely the soluble methane monooxygenase.</title>
        <authorList>
            <person name="Vekeman B."/>
            <person name="Kerckhof F.M."/>
            <person name="Cremers G."/>
            <person name="de Vos P."/>
            <person name="Vandamme P."/>
            <person name="Boon N."/>
            <person name="Op den Camp H.J."/>
            <person name="Heylen K."/>
        </authorList>
    </citation>
    <scope>NUCLEOTIDE SEQUENCE [LARGE SCALE GENOMIC DNA]</scope>
    <source>
        <strain evidence="3 4">R-67175</strain>
    </source>
</reference>
<comment type="caution">
    <text evidence="3">The sequence shown here is derived from an EMBL/GenBank/DDBJ whole genome shotgun (WGS) entry which is preliminary data.</text>
</comment>
<dbReference type="RefSeq" id="WP_141700523.1">
    <property type="nucleotide sequence ID" value="NZ_LPWF01000004.1"/>
</dbReference>